<dbReference type="Pfam" id="PF00583">
    <property type="entry name" value="Acetyltransf_1"/>
    <property type="match status" value="1"/>
</dbReference>
<dbReference type="InterPro" id="IPR050769">
    <property type="entry name" value="NAT_camello-type"/>
</dbReference>
<dbReference type="CDD" id="cd04301">
    <property type="entry name" value="NAT_SF"/>
    <property type="match status" value="1"/>
</dbReference>
<dbReference type="PROSITE" id="PS51186">
    <property type="entry name" value="GNAT"/>
    <property type="match status" value="1"/>
</dbReference>
<evidence type="ECO:0000313" key="3">
    <source>
        <dbReference type="EMBL" id="PWW81639.1"/>
    </source>
</evidence>
<sequence>MKTRGIFSVLCYKLCLQDMCTLREYRQGDEAMVFALLESALKHYGLSVNPEETDADIQDIDESYIRSGGAFKVLEDNGAVVGSYGLYTIDENTCELRKMYLKAEYKGRGLGKKMMEDAFIVARSLGFSTMILETNSCLKEAVSLYRKYGFTEYTPEHLSHRCNYAMRKSL</sequence>
<dbReference type="AlphaFoldDB" id="A0A317T4E2"/>
<dbReference type="EMBL" id="PDNZ01000006">
    <property type="protein sequence ID" value="PWW81639.1"/>
    <property type="molecule type" value="Genomic_DNA"/>
</dbReference>
<keyword evidence="4" id="KW-1185">Reference proteome</keyword>
<evidence type="ECO:0000256" key="1">
    <source>
        <dbReference type="ARBA" id="ARBA00022679"/>
    </source>
</evidence>
<dbReference type="Gene3D" id="3.40.630.30">
    <property type="match status" value="1"/>
</dbReference>
<evidence type="ECO:0000313" key="4">
    <source>
        <dbReference type="Proteomes" id="UP000246278"/>
    </source>
</evidence>
<reference evidence="4" key="1">
    <citation type="submission" date="2017-10" db="EMBL/GenBank/DDBJ databases">
        <authorList>
            <person name="Gaisin V.A."/>
            <person name="Rysina M.S."/>
            <person name="Grouzdev D.S."/>
        </authorList>
    </citation>
    <scope>NUCLEOTIDE SEQUENCE [LARGE SCALE GENOMIC DNA]</scope>
    <source>
        <strain evidence="4">V1</strain>
    </source>
</reference>
<name>A0A317T4E2_9CHLB</name>
<accession>A0A317T4E2</accession>
<keyword evidence="1 3" id="KW-0808">Transferase</keyword>
<protein>
    <submittedName>
        <fullName evidence="3">GNAT family N-acetyltransferase</fullName>
    </submittedName>
</protein>
<evidence type="ECO:0000259" key="2">
    <source>
        <dbReference type="PROSITE" id="PS51186"/>
    </source>
</evidence>
<dbReference type="SUPFAM" id="SSF55729">
    <property type="entry name" value="Acyl-CoA N-acyltransferases (Nat)"/>
    <property type="match status" value="1"/>
</dbReference>
<dbReference type="PANTHER" id="PTHR13947:SF37">
    <property type="entry name" value="LD18367P"/>
    <property type="match status" value="1"/>
</dbReference>
<proteinExistence type="predicted"/>
<dbReference type="PANTHER" id="PTHR13947">
    <property type="entry name" value="GNAT FAMILY N-ACETYLTRANSFERASE"/>
    <property type="match status" value="1"/>
</dbReference>
<dbReference type="GO" id="GO:0008080">
    <property type="term" value="F:N-acetyltransferase activity"/>
    <property type="evidence" value="ECO:0007669"/>
    <property type="project" value="InterPro"/>
</dbReference>
<gene>
    <name evidence="3" type="ORF">CR164_09535</name>
</gene>
<dbReference type="Proteomes" id="UP000246278">
    <property type="component" value="Unassembled WGS sequence"/>
</dbReference>
<feature type="domain" description="N-acetyltransferase" evidence="2">
    <location>
        <begin position="20"/>
        <end position="170"/>
    </location>
</feature>
<comment type="caution">
    <text evidence="3">The sequence shown here is derived from an EMBL/GenBank/DDBJ whole genome shotgun (WGS) entry which is preliminary data.</text>
</comment>
<dbReference type="InterPro" id="IPR000182">
    <property type="entry name" value="GNAT_dom"/>
</dbReference>
<dbReference type="InterPro" id="IPR016181">
    <property type="entry name" value="Acyl_CoA_acyltransferase"/>
</dbReference>
<organism evidence="3 4">
    <name type="scientific">Prosthecochloris marina</name>
    <dbReference type="NCBI Taxonomy" id="2017681"/>
    <lineage>
        <taxon>Bacteria</taxon>
        <taxon>Pseudomonadati</taxon>
        <taxon>Chlorobiota</taxon>
        <taxon>Chlorobiia</taxon>
        <taxon>Chlorobiales</taxon>
        <taxon>Chlorobiaceae</taxon>
        <taxon>Prosthecochloris</taxon>
    </lineage>
</organism>